<reference evidence="1 2" key="1">
    <citation type="submission" date="2020-06" db="EMBL/GenBank/DDBJ databases">
        <title>Dyadobacter sandarakinus sp. nov., isolated from the soil of the Arctic Yellow River Station.</title>
        <authorList>
            <person name="Zhang Y."/>
            <person name="Peng F."/>
        </authorList>
    </citation>
    <scope>NUCLEOTIDE SEQUENCE [LARGE SCALE GENOMIC DNA]</scope>
    <source>
        <strain evidence="1 2">Q3-56</strain>
    </source>
</reference>
<protein>
    <submittedName>
        <fullName evidence="1">Glycosyl transferase</fullName>
    </submittedName>
</protein>
<dbReference type="RefSeq" id="WP_204659927.1">
    <property type="nucleotide sequence ID" value="NZ_CP056775.1"/>
</dbReference>
<dbReference type="SUPFAM" id="SSF53448">
    <property type="entry name" value="Nucleotide-diphospho-sugar transferases"/>
    <property type="match status" value="1"/>
</dbReference>
<sequence>MTIAFTICSINYLAQARTLGDSLKATNPEILFFIGLVDALKGVSFEEGFLPDYPMVEIDNIGIEGFQEMATRYNITELNTAVKPFYFTYFFKNYTKATNVIYFDPDIIVFQPLTGLLSSLSRYKAVLTPHITTPIGDRLVPNELHHLNTGIYNLGFVAFRRDPEISTFIRWWEEKLRYECLIDLCNGLFVDQNWMNFLPVFVRETWIEREPGYNAAYWNLHERVFAKKDTGYFVNEVFPLIFFHYSGYDPEKPEVLSKYQDRFELGKRPDLTGLFDLYRTSLLRNGNSYYRRFPCAYIKPPQVRRYLRIRKWAKMPFNYLKEQLDTI</sequence>
<dbReference type="GO" id="GO:0016740">
    <property type="term" value="F:transferase activity"/>
    <property type="evidence" value="ECO:0007669"/>
    <property type="project" value="UniProtKB-KW"/>
</dbReference>
<gene>
    <name evidence="1" type="ORF">HWI92_23880</name>
</gene>
<organism evidence="1 2">
    <name type="scientific">Dyadobacter sandarakinus</name>
    <dbReference type="NCBI Taxonomy" id="2747268"/>
    <lineage>
        <taxon>Bacteria</taxon>
        <taxon>Pseudomonadati</taxon>
        <taxon>Bacteroidota</taxon>
        <taxon>Cytophagia</taxon>
        <taxon>Cytophagales</taxon>
        <taxon>Spirosomataceae</taxon>
        <taxon>Dyadobacter</taxon>
    </lineage>
</organism>
<dbReference type="Proteomes" id="UP000612680">
    <property type="component" value="Chromosome"/>
</dbReference>
<evidence type="ECO:0000313" key="2">
    <source>
        <dbReference type="Proteomes" id="UP000612680"/>
    </source>
</evidence>
<accession>A0ABX7ICA8</accession>
<keyword evidence="1" id="KW-0808">Transferase</keyword>
<keyword evidence="2" id="KW-1185">Reference proteome</keyword>
<dbReference type="EMBL" id="CP056775">
    <property type="protein sequence ID" value="QRR03736.1"/>
    <property type="molecule type" value="Genomic_DNA"/>
</dbReference>
<dbReference type="Gene3D" id="3.90.550.10">
    <property type="entry name" value="Spore Coat Polysaccharide Biosynthesis Protein SpsA, Chain A"/>
    <property type="match status" value="1"/>
</dbReference>
<name>A0ABX7ICA8_9BACT</name>
<dbReference type="InterPro" id="IPR029044">
    <property type="entry name" value="Nucleotide-diphossugar_trans"/>
</dbReference>
<evidence type="ECO:0000313" key="1">
    <source>
        <dbReference type="EMBL" id="QRR03736.1"/>
    </source>
</evidence>
<proteinExistence type="predicted"/>